<feature type="domain" description="GIY-YIG" evidence="2">
    <location>
        <begin position="4"/>
        <end position="81"/>
    </location>
</feature>
<dbReference type="PROSITE" id="PS50164">
    <property type="entry name" value="GIY_YIG"/>
    <property type="match status" value="1"/>
</dbReference>
<gene>
    <name evidence="3" type="ORF">GCM10009114_20560</name>
</gene>
<evidence type="ECO:0000259" key="2">
    <source>
        <dbReference type="PROSITE" id="PS50164"/>
    </source>
</evidence>
<dbReference type="Proteomes" id="UP001500359">
    <property type="component" value="Unassembled WGS sequence"/>
</dbReference>
<dbReference type="SMART" id="SM00465">
    <property type="entry name" value="GIYc"/>
    <property type="match status" value="1"/>
</dbReference>
<sequence length="109" mass="12452">MQNQPWTLYLVRNNLGNLYCGICTDLARRFSEHASGGKRCAKALKGKGPLVLEFATYIEDRSRALKLEYWLKQQSRAYKLALVKGHAELPEACQRYSSAALKEINQQVY</sequence>
<protein>
    <recommendedName>
        <fullName evidence="2">GIY-YIG domain-containing protein</fullName>
    </recommendedName>
</protein>
<reference evidence="3 4" key="1">
    <citation type="journal article" date="2019" name="Int. J. Syst. Evol. Microbiol.">
        <title>The Global Catalogue of Microorganisms (GCM) 10K type strain sequencing project: providing services to taxonomists for standard genome sequencing and annotation.</title>
        <authorList>
            <consortium name="The Broad Institute Genomics Platform"/>
            <consortium name="The Broad Institute Genome Sequencing Center for Infectious Disease"/>
            <person name="Wu L."/>
            <person name="Ma J."/>
        </authorList>
    </citation>
    <scope>NUCLEOTIDE SEQUENCE [LARGE SCALE GENOMIC DNA]</scope>
    <source>
        <strain evidence="3 4">JCM 15896</strain>
    </source>
</reference>
<name>A0ABN1LJJ6_9ALTE</name>
<dbReference type="EMBL" id="BAAAFD010000005">
    <property type="protein sequence ID" value="GAA0856899.1"/>
    <property type="molecule type" value="Genomic_DNA"/>
</dbReference>
<keyword evidence="4" id="KW-1185">Reference proteome</keyword>
<comment type="similarity">
    <text evidence="1">Belongs to the UPF0213 family.</text>
</comment>
<dbReference type="InterPro" id="IPR050190">
    <property type="entry name" value="UPF0213_domain"/>
</dbReference>
<proteinExistence type="inferred from homology"/>
<dbReference type="PANTHER" id="PTHR34477:SF1">
    <property type="entry name" value="UPF0213 PROTEIN YHBQ"/>
    <property type="match status" value="1"/>
</dbReference>
<dbReference type="PANTHER" id="PTHR34477">
    <property type="entry name" value="UPF0213 PROTEIN YHBQ"/>
    <property type="match status" value="1"/>
</dbReference>
<dbReference type="InterPro" id="IPR035901">
    <property type="entry name" value="GIY-YIG_endonuc_sf"/>
</dbReference>
<evidence type="ECO:0000313" key="3">
    <source>
        <dbReference type="EMBL" id="GAA0856899.1"/>
    </source>
</evidence>
<evidence type="ECO:0000256" key="1">
    <source>
        <dbReference type="ARBA" id="ARBA00007435"/>
    </source>
</evidence>
<dbReference type="RefSeq" id="WP_343859559.1">
    <property type="nucleotide sequence ID" value="NZ_BAAAFD010000005.1"/>
</dbReference>
<dbReference type="Gene3D" id="3.40.1440.10">
    <property type="entry name" value="GIY-YIG endonuclease"/>
    <property type="match status" value="1"/>
</dbReference>
<evidence type="ECO:0000313" key="4">
    <source>
        <dbReference type="Proteomes" id="UP001500359"/>
    </source>
</evidence>
<dbReference type="CDD" id="cd10456">
    <property type="entry name" value="GIY-YIG_UPF0213"/>
    <property type="match status" value="1"/>
</dbReference>
<comment type="caution">
    <text evidence="3">The sequence shown here is derived from an EMBL/GenBank/DDBJ whole genome shotgun (WGS) entry which is preliminary data.</text>
</comment>
<dbReference type="Pfam" id="PF01541">
    <property type="entry name" value="GIY-YIG"/>
    <property type="match status" value="1"/>
</dbReference>
<accession>A0ABN1LJJ6</accession>
<organism evidence="3 4">
    <name type="scientific">Aliiglaciecola litoralis</name>
    <dbReference type="NCBI Taxonomy" id="582857"/>
    <lineage>
        <taxon>Bacteria</taxon>
        <taxon>Pseudomonadati</taxon>
        <taxon>Pseudomonadota</taxon>
        <taxon>Gammaproteobacteria</taxon>
        <taxon>Alteromonadales</taxon>
        <taxon>Alteromonadaceae</taxon>
        <taxon>Aliiglaciecola</taxon>
    </lineage>
</organism>
<dbReference type="SUPFAM" id="SSF82771">
    <property type="entry name" value="GIY-YIG endonuclease"/>
    <property type="match status" value="1"/>
</dbReference>
<dbReference type="InterPro" id="IPR000305">
    <property type="entry name" value="GIY-YIG_endonuc"/>
</dbReference>